<dbReference type="InterPro" id="IPR029068">
    <property type="entry name" value="Glyas_Bleomycin-R_OHBP_Dase"/>
</dbReference>
<dbReference type="AlphaFoldDB" id="A0A378AE96"/>
<keyword evidence="2" id="KW-0456">Lyase</keyword>
<dbReference type="InterPro" id="IPR004360">
    <property type="entry name" value="Glyas_Fos-R_dOase_dom"/>
</dbReference>
<dbReference type="GO" id="GO:0016829">
    <property type="term" value="F:lyase activity"/>
    <property type="evidence" value="ECO:0007669"/>
    <property type="project" value="UniProtKB-KW"/>
</dbReference>
<protein>
    <submittedName>
        <fullName evidence="2">Putative lyase</fullName>
    </submittedName>
</protein>
<accession>A0A378AE96</accession>
<dbReference type="Proteomes" id="UP000254020">
    <property type="component" value="Unassembled WGS sequence"/>
</dbReference>
<proteinExistence type="predicted"/>
<dbReference type="Pfam" id="PF00903">
    <property type="entry name" value="Glyoxalase"/>
    <property type="match status" value="1"/>
</dbReference>
<feature type="domain" description="VOC" evidence="1">
    <location>
        <begin position="1"/>
        <end position="75"/>
    </location>
</feature>
<evidence type="ECO:0000313" key="2">
    <source>
        <dbReference type="EMBL" id="STV05227.1"/>
    </source>
</evidence>
<dbReference type="InterPro" id="IPR037523">
    <property type="entry name" value="VOC_core"/>
</dbReference>
<dbReference type="EMBL" id="UGMA01000005">
    <property type="protein sequence ID" value="STV05227.1"/>
    <property type="molecule type" value="Genomic_DNA"/>
</dbReference>
<name>A0A378AE96_KLEPN</name>
<dbReference type="SUPFAM" id="SSF54593">
    <property type="entry name" value="Glyoxalase/Bleomycin resistance protein/Dihydroxybiphenyl dioxygenase"/>
    <property type="match status" value="1"/>
</dbReference>
<reference evidence="2 3" key="1">
    <citation type="submission" date="2018-06" db="EMBL/GenBank/DDBJ databases">
        <authorList>
            <consortium name="Pathogen Informatics"/>
            <person name="Doyle S."/>
        </authorList>
    </citation>
    <scope>NUCLEOTIDE SEQUENCE [LARGE SCALE GENOMIC DNA]</scope>
    <source>
        <strain evidence="2 3">NCTC9504</strain>
    </source>
</reference>
<sequence length="75" mass="8451">MIELFSFPFPPARPSRPEACGLRHLAFSVDDIEAAVAHLTSHGVECEAIRVDPFTGKRFTFFSDPDDLPLEIYQQ</sequence>
<organism evidence="2 3">
    <name type="scientific">Klebsiella pneumoniae subsp. pneumoniae</name>
    <dbReference type="NCBI Taxonomy" id="72407"/>
    <lineage>
        <taxon>Bacteria</taxon>
        <taxon>Pseudomonadati</taxon>
        <taxon>Pseudomonadota</taxon>
        <taxon>Gammaproteobacteria</taxon>
        <taxon>Enterobacterales</taxon>
        <taxon>Enterobacteriaceae</taxon>
        <taxon>Klebsiella/Raoultella group</taxon>
        <taxon>Klebsiella</taxon>
        <taxon>Klebsiella pneumoniae complex</taxon>
    </lineage>
</organism>
<dbReference type="Gene3D" id="3.10.180.10">
    <property type="entry name" value="2,3-Dihydroxybiphenyl 1,2-Dioxygenase, domain 1"/>
    <property type="match status" value="1"/>
</dbReference>
<evidence type="ECO:0000259" key="1">
    <source>
        <dbReference type="PROSITE" id="PS51819"/>
    </source>
</evidence>
<gene>
    <name evidence="2" type="ORF">NCTC9504_05317</name>
</gene>
<evidence type="ECO:0000313" key="3">
    <source>
        <dbReference type="Proteomes" id="UP000254020"/>
    </source>
</evidence>
<dbReference type="PROSITE" id="PS51819">
    <property type="entry name" value="VOC"/>
    <property type="match status" value="1"/>
</dbReference>